<accession>A0ABN2M7U2</accession>
<protein>
    <submittedName>
        <fullName evidence="2">Uncharacterized protein</fullName>
    </submittedName>
</protein>
<proteinExistence type="predicted"/>
<evidence type="ECO:0000313" key="3">
    <source>
        <dbReference type="Proteomes" id="UP001500218"/>
    </source>
</evidence>
<dbReference type="Pfam" id="PF19941">
    <property type="entry name" value="DUF6403"/>
    <property type="match status" value="1"/>
</dbReference>
<dbReference type="Proteomes" id="UP001500218">
    <property type="component" value="Unassembled WGS sequence"/>
</dbReference>
<keyword evidence="1" id="KW-1133">Transmembrane helix</keyword>
<keyword evidence="1" id="KW-0812">Transmembrane</keyword>
<keyword evidence="3" id="KW-1185">Reference proteome</keyword>
<reference evidence="2 3" key="1">
    <citation type="journal article" date="2019" name="Int. J. Syst. Evol. Microbiol.">
        <title>The Global Catalogue of Microorganisms (GCM) 10K type strain sequencing project: providing services to taxonomists for standard genome sequencing and annotation.</title>
        <authorList>
            <consortium name="The Broad Institute Genomics Platform"/>
            <consortium name="The Broad Institute Genome Sequencing Center for Infectious Disease"/>
            <person name="Wu L."/>
            <person name="Ma J."/>
        </authorList>
    </citation>
    <scope>NUCLEOTIDE SEQUENCE [LARGE SCALE GENOMIC DNA]</scope>
    <source>
        <strain evidence="2 3">JCM 13250</strain>
    </source>
</reference>
<name>A0ABN2M7U2_9ACTN</name>
<organism evidence="2 3">
    <name type="scientific">Luedemannella flava</name>
    <dbReference type="NCBI Taxonomy" id="349316"/>
    <lineage>
        <taxon>Bacteria</taxon>
        <taxon>Bacillati</taxon>
        <taxon>Actinomycetota</taxon>
        <taxon>Actinomycetes</taxon>
        <taxon>Micromonosporales</taxon>
        <taxon>Micromonosporaceae</taxon>
        <taxon>Luedemannella</taxon>
    </lineage>
</organism>
<feature type="transmembrane region" description="Helical" evidence="1">
    <location>
        <begin position="6"/>
        <end position="25"/>
    </location>
</feature>
<gene>
    <name evidence="2" type="ORF">GCM10009682_38220</name>
</gene>
<dbReference type="EMBL" id="BAAALT010000122">
    <property type="protein sequence ID" value="GAA1813394.1"/>
    <property type="molecule type" value="Genomic_DNA"/>
</dbReference>
<dbReference type="RefSeq" id="WP_344133771.1">
    <property type="nucleotide sequence ID" value="NZ_BAAALT010000122.1"/>
</dbReference>
<evidence type="ECO:0000313" key="2">
    <source>
        <dbReference type="EMBL" id="GAA1813394.1"/>
    </source>
</evidence>
<evidence type="ECO:0000256" key="1">
    <source>
        <dbReference type="SAM" id="Phobius"/>
    </source>
</evidence>
<dbReference type="InterPro" id="IPR045645">
    <property type="entry name" value="DUF6403"/>
</dbReference>
<keyword evidence="1" id="KW-0472">Membrane</keyword>
<comment type="caution">
    <text evidence="2">The sequence shown here is derived from an EMBL/GenBank/DDBJ whole genome shotgun (WGS) entry which is preliminary data.</text>
</comment>
<sequence length="103" mass="11028">MPSYWPVWVIGAVLLLAAGFATTFLPRWRARAGAREEAWVMARAAIESARVSRDAAYTPITQAEQLLARAEAIAADRGGRSAATAAARYARPADELWRAAAGA</sequence>